<gene>
    <name evidence="2" type="ORF">FPE_LOCUS11703</name>
</gene>
<dbReference type="Proteomes" id="UP000834106">
    <property type="component" value="Chromosome 7"/>
</dbReference>
<name>A0AAD1Z7B4_9LAMI</name>
<keyword evidence="1" id="KW-1133">Transmembrane helix</keyword>
<feature type="transmembrane region" description="Helical" evidence="1">
    <location>
        <begin position="171"/>
        <end position="189"/>
    </location>
</feature>
<accession>A0AAD1Z7B4</accession>
<dbReference type="AlphaFoldDB" id="A0AAD1Z7B4"/>
<keyword evidence="1" id="KW-0812">Transmembrane</keyword>
<reference evidence="2" key="1">
    <citation type="submission" date="2023-05" db="EMBL/GenBank/DDBJ databases">
        <authorList>
            <person name="Huff M."/>
        </authorList>
    </citation>
    <scope>NUCLEOTIDE SEQUENCE</scope>
</reference>
<feature type="transmembrane region" description="Helical" evidence="1">
    <location>
        <begin position="148"/>
        <end position="165"/>
    </location>
</feature>
<protein>
    <recommendedName>
        <fullName evidence="4">Transmembrane protein</fullName>
    </recommendedName>
</protein>
<evidence type="ECO:0000256" key="1">
    <source>
        <dbReference type="SAM" id="Phobius"/>
    </source>
</evidence>
<evidence type="ECO:0000313" key="2">
    <source>
        <dbReference type="EMBL" id="CAI9764273.1"/>
    </source>
</evidence>
<proteinExistence type="predicted"/>
<sequence length="244" mass="27617">MPGQWTIFRFPEQVQETLPVHIPISHLRSHFTLQFKLDMIHSSLCLQHPAFSPYRSHNCHSQKTRIQKTILCSRSKRKRHGFERSTKLALQSAYIIASNVGILPEPLELLLIEFGGGNIGGNGGGFRSWNGFGWGAFDGSKKRRTSKLGILGILVILGVGLWLVLGKELVVHGDVFFGSLGLVLFGLSINGWKRGAKDWILGFCCCAVLMGFLCKKENLEGCVRYFRNMRNMKLNRRRGKWRVF</sequence>
<evidence type="ECO:0008006" key="4">
    <source>
        <dbReference type="Google" id="ProtNLM"/>
    </source>
</evidence>
<keyword evidence="1" id="KW-0472">Membrane</keyword>
<keyword evidence="3" id="KW-1185">Reference proteome</keyword>
<dbReference type="EMBL" id="OU503042">
    <property type="protein sequence ID" value="CAI9764273.1"/>
    <property type="molecule type" value="Genomic_DNA"/>
</dbReference>
<organism evidence="2 3">
    <name type="scientific">Fraxinus pennsylvanica</name>
    <dbReference type="NCBI Taxonomy" id="56036"/>
    <lineage>
        <taxon>Eukaryota</taxon>
        <taxon>Viridiplantae</taxon>
        <taxon>Streptophyta</taxon>
        <taxon>Embryophyta</taxon>
        <taxon>Tracheophyta</taxon>
        <taxon>Spermatophyta</taxon>
        <taxon>Magnoliopsida</taxon>
        <taxon>eudicotyledons</taxon>
        <taxon>Gunneridae</taxon>
        <taxon>Pentapetalae</taxon>
        <taxon>asterids</taxon>
        <taxon>lamiids</taxon>
        <taxon>Lamiales</taxon>
        <taxon>Oleaceae</taxon>
        <taxon>Oleeae</taxon>
        <taxon>Fraxinus</taxon>
    </lineage>
</organism>
<evidence type="ECO:0000313" key="3">
    <source>
        <dbReference type="Proteomes" id="UP000834106"/>
    </source>
</evidence>